<accession>A0A6P7GP31</accession>
<dbReference type="RefSeq" id="XP_028146963.1">
    <property type="nucleotide sequence ID" value="XM_028291162.1"/>
</dbReference>
<dbReference type="InterPro" id="IPR036179">
    <property type="entry name" value="Ig-like_dom_sf"/>
</dbReference>
<dbReference type="GeneID" id="114340429"/>
<dbReference type="PANTHER" id="PTHR10075">
    <property type="entry name" value="BASIGIN RELATED"/>
    <property type="match status" value="1"/>
</dbReference>
<dbReference type="PROSITE" id="PS50835">
    <property type="entry name" value="IG_LIKE"/>
    <property type="match status" value="1"/>
</dbReference>
<feature type="signal peptide" evidence="2">
    <location>
        <begin position="1"/>
        <end position="22"/>
    </location>
</feature>
<evidence type="ECO:0000256" key="2">
    <source>
        <dbReference type="SAM" id="SignalP"/>
    </source>
</evidence>
<protein>
    <submittedName>
        <fullName evidence="6">Protein turtle-like</fullName>
    </submittedName>
</protein>
<dbReference type="SUPFAM" id="SSF48726">
    <property type="entry name" value="Immunoglobulin"/>
    <property type="match status" value="1"/>
</dbReference>
<gene>
    <name evidence="6" type="primary">LOC114340429</name>
</gene>
<dbReference type="InParanoid" id="A0A6P7GP31"/>
<dbReference type="InterPro" id="IPR003598">
    <property type="entry name" value="Ig_sub2"/>
</dbReference>
<feature type="domain" description="Ig-like" evidence="3">
    <location>
        <begin position="40"/>
        <end position="125"/>
    </location>
</feature>
<reference evidence="4" key="2">
    <citation type="submission" date="2025-05" db="UniProtKB">
        <authorList>
            <consortium name="EnsemblMetazoa"/>
        </authorList>
    </citation>
    <scope>IDENTIFICATION</scope>
</reference>
<dbReference type="InterPro" id="IPR007110">
    <property type="entry name" value="Ig-like_dom"/>
</dbReference>
<evidence type="ECO:0000313" key="4">
    <source>
        <dbReference type="EnsemblMetazoa" id="XP_028146963.1"/>
    </source>
</evidence>
<dbReference type="Proteomes" id="UP001652700">
    <property type="component" value="Unplaced"/>
</dbReference>
<proteinExistence type="predicted"/>
<organism evidence="6">
    <name type="scientific">Diabrotica virgifera virgifera</name>
    <name type="common">western corn rootworm</name>
    <dbReference type="NCBI Taxonomy" id="50390"/>
    <lineage>
        <taxon>Eukaryota</taxon>
        <taxon>Metazoa</taxon>
        <taxon>Ecdysozoa</taxon>
        <taxon>Arthropoda</taxon>
        <taxon>Hexapoda</taxon>
        <taxon>Insecta</taxon>
        <taxon>Pterygota</taxon>
        <taxon>Neoptera</taxon>
        <taxon>Endopterygota</taxon>
        <taxon>Coleoptera</taxon>
        <taxon>Polyphaga</taxon>
        <taxon>Cucujiformia</taxon>
        <taxon>Chrysomeloidea</taxon>
        <taxon>Chrysomelidae</taxon>
        <taxon>Galerucinae</taxon>
        <taxon>Diabroticina</taxon>
        <taxon>Diabroticites</taxon>
        <taxon>Diabrotica</taxon>
    </lineage>
</organism>
<keyword evidence="2" id="KW-0732">Signal</keyword>
<sequence>MVAKRINLIVLSIFLILQSSYGDDYTKEYPNDTEDVQGPPEVTLTTPRRVLVHLGQNLNINCSATGAQPMEIGWKAWKRDMPSSVYTNKGYIKFNNIQSEHAGVYWCMATNPAGTGGAIAEVIIEDN</sequence>
<name>A0A6P7GP31_DIAVI</name>
<dbReference type="AlphaFoldDB" id="A0A6P7GP31"/>
<keyword evidence="5" id="KW-1185">Reference proteome</keyword>
<evidence type="ECO:0000259" key="3">
    <source>
        <dbReference type="PROSITE" id="PS50835"/>
    </source>
</evidence>
<dbReference type="InterPro" id="IPR013783">
    <property type="entry name" value="Ig-like_fold"/>
</dbReference>
<feature type="chain" id="PRO_5028264619" evidence="2">
    <location>
        <begin position="23"/>
        <end position="127"/>
    </location>
</feature>
<dbReference type="PANTHER" id="PTHR10075:SF14">
    <property type="entry name" value="CELL ADHESION MOLECULE DSCAM2-RELATED"/>
    <property type="match status" value="1"/>
</dbReference>
<dbReference type="SMART" id="SM00409">
    <property type="entry name" value="IG"/>
    <property type="match status" value="1"/>
</dbReference>
<dbReference type="GO" id="GO:0048468">
    <property type="term" value="P:cell development"/>
    <property type="evidence" value="ECO:0007669"/>
    <property type="project" value="UniProtKB-ARBA"/>
</dbReference>
<evidence type="ECO:0000313" key="6">
    <source>
        <dbReference type="RefSeq" id="XP_028146963.1"/>
    </source>
</evidence>
<dbReference type="InterPro" id="IPR003599">
    <property type="entry name" value="Ig_sub"/>
</dbReference>
<keyword evidence="1" id="KW-0393">Immunoglobulin domain</keyword>
<reference evidence="6" key="1">
    <citation type="submission" date="2025-04" db="UniProtKB">
        <authorList>
            <consortium name="RefSeq"/>
        </authorList>
    </citation>
    <scope>IDENTIFICATION</scope>
    <source>
        <tissue evidence="6">Whole insect</tissue>
    </source>
</reference>
<dbReference type="Gene3D" id="2.60.40.10">
    <property type="entry name" value="Immunoglobulins"/>
    <property type="match status" value="1"/>
</dbReference>
<dbReference type="Pfam" id="PF13927">
    <property type="entry name" value="Ig_3"/>
    <property type="match status" value="1"/>
</dbReference>
<dbReference type="SMART" id="SM00408">
    <property type="entry name" value="IGc2"/>
    <property type="match status" value="1"/>
</dbReference>
<evidence type="ECO:0000256" key="1">
    <source>
        <dbReference type="ARBA" id="ARBA00023319"/>
    </source>
</evidence>
<evidence type="ECO:0000313" key="5">
    <source>
        <dbReference type="Proteomes" id="UP001652700"/>
    </source>
</evidence>
<dbReference type="EnsemblMetazoa" id="XM_028291162.2">
    <property type="protein sequence ID" value="XP_028146963.1"/>
    <property type="gene ID" value="LOC114340429"/>
</dbReference>
<dbReference type="KEGG" id="dvv:114340429"/>